<reference evidence="3 4" key="1">
    <citation type="journal article" date="2013" name="Nature">
        <title>Insights into bilaterian evolution from three spiralian genomes.</title>
        <authorList>
            <person name="Simakov O."/>
            <person name="Marletaz F."/>
            <person name="Cho S.J."/>
            <person name="Edsinger-Gonzales E."/>
            <person name="Havlak P."/>
            <person name="Hellsten U."/>
            <person name="Kuo D.H."/>
            <person name="Larsson T."/>
            <person name="Lv J."/>
            <person name="Arendt D."/>
            <person name="Savage R."/>
            <person name="Osoegawa K."/>
            <person name="de Jong P."/>
            <person name="Grimwood J."/>
            <person name="Chapman J.A."/>
            <person name="Shapiro H."/>
            <person name="Aerts A."/>
            <person name="Otillar R.P."/>
            <person name="Terry A.Y."/>
            <person name="Boore J.L."/>
            <person name="Grigoriev I.V."/>
            <person name="Lindberg D.R."/>
            <person name="Seaver E.C."/>
            <person name="Weisblat D.A."/>
            <person name="Putnam N.H."/>
            <person name="Rokhsar D.S."/>
        </authorList>
    </citation>
    <scope>NUCLEOTIDE SEQUENCE [LARGE SCALE GENOMIC DNA]</scope>
</reference>
<dbReference type="Proteomes" id="UP000030746">
    <property type="component" value="Unassembled WGS sequence"/>
</dbReference>
<evidence type="ECO:0000313" key="4">
    <source>
        <dbReference type="Proteomes" id="UP000030746"/>
    </source>
</evidence>
<gene>
    <name evidence="3" type="ORF">LOTGIDRAFT_160715</name>
</gene>
<dbReference type="OrthoDB" id="6096379at2759"/>
<dbReference type="GO" id="GO:0042162">
    <property type="term" value="F:telomeric DNA binding"/>
    <property type="evidence" value="ECO:0007669"/>
    <property type="project" value="TreeGrafter"/>
</dbReference>
<feature type="region of interest" description="Disordered" evidence="1">
    <location>
        <begin position="314"/>
        <end position="333"/>
    </location>
</feature>
<dbReference type="KEGG" id="lgi:LOTGIDRAFT_160715"/>
<evidence type="ECO:0000259" key="2">
    <source>
        <dbReference type="Pfam" id="PF14973"/>
    </source>
</evidence>
<name>V4ADN6_LOTGI</name>
<proteinExistence type="predicted"/>
<dbReference type="InterPro" id="IPR029400">
    <property type="entry name" value="TINF2_N"/>
</dbReference>
<dbReference type="AlphaFoldDB" id="V4ADN6"/>
<dbReference type="PANTHER" id="PTHR15512:SF0">
    <property type="entry name" value="TERF1-INTERACTING NUCLEAR FACTOR 2"/>
    <property type="match status" value="1"/>
</dbReference>
<keyword evidence="4" id="KW-1185">Reference proteome</keyword>
<dbReference type="GeneID" id="20238481"/>
<protein>
    <recommendedName>
        <fullName evidence="2">TERF1-interacting nuclear factor 2 N-terminal domain-containing protein</fullName>
    </recommendedName>
</protein>
<dbReference type="GO" id="GO:0016233">
    <property type="term" value="P:telomere capping"/>
    <property type="evidence" value="ECO:0007669"/>
    <property type="project" value="InterPro"/>
</dbReference>
<dbReference type="GO" id="GO:0070187">
    <property type="term" value="C:shelterin complex"/>
    <property type="evidence" value="ECO:0007669"/>
    <property type="project" value="InterPro"/>
</dbReference>
<sequence length="567" mass="64174">MPVITENIKLLKASHKKICKRHADVVNISDYLNVPHIRLATALLHHTVDKNVMELFPLALEFVEEIYELLGSVISFHVYAKLLCGIKMQILLDVLQRGQTVTALAKLNEYFPRMGIRNSIATSKELSRLNKHISNFRKFFLPLLANKKQRNYYFTNEYEEEYGEGYLCGLQRSAYKFVNRVDEQLPKPKIQKILERGAQYFNGFSSSEVAYEILLDYCVNQTSLSCEDMLDILTSISPLYTQDIVYTEHNDTSLSSSIYEKENDYIFSNSSDILILSNTSLSISESKENSTTGGKSFTQLKDLNGKCSPVNNDSDIGGLKRKADENVPASGSKRKQYRFKKGKHKVHHSREHVVNHSENVAELVEMPFRYNSRENGDHDLYSNNSLQTSTSFTECDLLVRTSLEMVEKEAIEEGLLSKDDITNSSDKTDDDSVTNVDDIPITSDEDNLVIQSSICPESSVCSEVSIITDINDIPKTSNEDNLVIQSTICPEVSIITDINDIPKTSNEDNLVIQSSIWSENTDSEDILLDVSKSIKDQRKYCGLNPEIKLVYDITLSDNEDAAYKIFT</sequence>
<evidence type="ECO:0000256" key="1">
    <source>
        <dbReference type="SAM" id="MobiDB-lite"/>
    </source>
</evidence>
<dbReference type="RefSeq" id="XP_009054168.1">
    <property type="nucleotide sequence ID" value="XM_009055920.1"/>
</dbReference>
<dbReference type="HOGENOM" id="CLU_480850_0_0_1"/>
<organism evidence="3 4">
    <name type="scientific">Lottia gigantea</name>
    <name type="common">Giant owl limpet</name>
    <dbReference type="NCBI Taxonomy" id="225164"/>
    <lineage>
        <taxon>Eukaryota</taxon>
        <taxon>Metazoa</taxon>
        <taxon>Spiralia</taxon>
        <taxon>Lophotrochozoa</taxon>
        <taxon>Mollusca</taxon>
        <taxon>Gastropoda</taxon>
        <taxon>Patellogastropoda</taxon>
        <taxon>Lottioidea</taxon>
        <taxon>Lottiidae</taxon>
        <taxon>Lottia</taxon>
    </lineage>
</organism>
<dbReference type="GO" id="GO:1904356">
    <property type="term" value="P:regulation of telomere maintenance via telomere lengthening"/>
    <property type="evidence" value="ECO:0007669"/>
    <property type="project" value="TreeGrafter"/>
</dbReference>
<dbReference type="CTD" id="20238481"/>
<dbReference type="InterPro" id="IPR039098">
    <property type="entry name" value="TINF2"/>
</dbReference>
<evidence type="ECO:0000313" key="3">
    <source>
        <dbReference type="EMBL" id="ESO94962.1"/>
    </source>
</evidence>
<accession>V4ADN6</accession>
<dbReference type="EMBL" id="KB201701">
    <property type="protein sequence ID" value="ESO94962.1"/>
    <property type="molecule type" value="Genomic_DNA"/>
</dbReference>
<dbReference type="PANTHER" id="PTHR15512">
    <property type="entry name" value="TERF1-INTERACTING NUCLEAR FACTOR 2"/>
    <property type="match status" value="1"/>
</dbReference>
<feature type="domain" description="TERF1-interacting nuclear factor 2 N-terminal" evidence="2">
    <location>
        <begin position="48"/>
        <end position="192"/>
    </location>
</feature>
<dbReference type="Pfam" id="PF14973">
    <property type="entry name" value="TINF2_N"/>
    <property type="match status" value="1"/>
</dbReference>